<proteinExistence type="predicted"/>
<dbReference type="Proteomes" id="UP000225433">
    <property type="component" value="Unassembled WGS sequence"/>
</dbReference>
<dbReference type="KEGG" id="xho:A9255_05380"/>
<dbReference type="RefSeq" id="WP_069315796.1">
    <property type="nucleotide sequence ID" value="NZ_CAWNQJ010000040.1"/>
</dbReference>
<accession>A0A2G0Q540</accession>
<evidence type="ECO:0000313" key="2">
    <source>
        <dbReference type="EMBL" id="PHM51679.1"/>
    </source>
</evidence>
<evidence type="ECO:0000313" key="3">
    <source>
        <dbReference type="EMBL" id="PHM54312.1"/>
    </source>
</evidence>
<sequence>MKLRAKIEKIINGSDDPKAASTEICKLFEKEMSISGWFDDEDGDELLDMFLDMIGDDEDDDEDDLF</sequence>
<dbReference type="Proteomes" id="UP000094600">
    <property type="component" value="Chromosome"/>
</dbReference>
<dbReference type="EMBL" id="NJAI01000014">
    <property type="protein sequence ID" value="PHM51679.1"/>
    <property type="molecule type" value="Genomic_DNA"/>
</dbReference>
<name>A0A2G0Q540_XENHO</name>
<keyword evidence="4" id="KW-1185">Reference proteome</keyword>
<gene>
    <name evidence="1" type="ORF">A9255_05380</name>
    <name evidence="3" type="ORF">Xhom_03389</name>
    <name evidence="2" type="ORF">Xhom_04813</name>
</gene>
<evidence type="ECO:0000313" key="4">
    <source>
        <dbReference type="Proteomes" id="UP000094600"/>
    </source>
</evidence>
<dbReference type="AlphaFoldDB" id="A0A2G0Q540"/>
<reference evidence="3 5" key="2">
    <citation type="journal article" date="2017" name="Nat. Microbiol.">
        <title>Natural product diversity associated with the nematode symbionts Photorhabdus and Xenorhabdus.</title>
        <authorList>
            <person name="Tobias N.J."/>
            <person name="Wolff H."/>
            <person name="Djahanschiri B."/>
            <person name="Grundmann F."/>
            <person name="Kronenwerth M."/>
            <person name="Shi Y.M."/>
            <person name="Simonyi S."/>
            <person name="Grun P."/>
            <person name="Shapiro-Ilan D."/>
            <person name="Pidot S.J."/>
            <person name="Stinear T.P."/>
            <person name="Ebersberger I."/>
            <person name="Bode H.B."/>
        </authorList>
    </citation>
    <scope>NUCLEOTIDE SEQUENCE [LARGE SCALE GENOMIC DNA]</scope>
    <source>
        <strain evidence="3 5">DSM 17903</strain>
    </source>
</reference>
<dbReference type="EMBL" id="CP016176">
    <property type="protein sequence ID" value="AOM40054.1"/>
    <property type="molecule type" value="Genomic_DNA"/>
</dbReference>
<organism evidence="3 5">
    <name type="scientific">Xenorhabdus hominickii</name>
    <dbReference type="NCBI Taxonomy" id="351679"/>
    <lineage>
        <taxon>Bacteria</taxon>
        <taxon>Pseudomonadati</taxon>
        <taxon>Pseudomonadota</taxon>
        <taxon>Gammaproteobacteria</taxon>
        <taxon>Enterobacterales</taxon>
        <taxon>Morganellaceae</taxon>
        <taxon>Xenorhabdus</taxon>
    </lineage>
</organism>
<reference evidence="1 4" key="1">
    <citation type="submission" date="2016-06" db="EMBL/GenBank/DDBJ databases">
        <title>Bacterial characters and pathogenicity of Xenorhabdus hominickii from an entomopathogenic nematode, Steinernema monticolum.</title>
        <authorList>
            <person name="Park Y."/>
            <person name="Kim Y."/>
        </authorList>
    </citation>
    <scope>NUCLEOTIDE SEQUENCE [LARGE SCALE GENOMIC DNA]</scope>
    <source>
        <strain evidence="1 4">ANU1</strain>
    </source>
</reference>
<dbReference type="EMBL" id="NJAI01000005">
    <property type="protein sequence ID" value="PHM54312.1"/>
    <property type="molecule type" value="Genomic_DNA"/>
</dbReference>
<protein>
    <submittedName>
        <fullName evidence="3">Uncharacterized protein</fullName>
    </submittedName>
</protein>
<dbReference type="OrthoDB" id="6448121at2"/>
<evidence type="ECO:0000313" key="1">
    <source>
        <dbReference type="EMBL" id="AOM40054.1"/>
    </source>
</evidence>
<evidence type="ECO:0000313" key="5">
    <source>
        <dbReference type="Proteomes" id="UP000225433"/>
    </source>
</evidence>